<proteinExistence type="predicted"/>
<dbReference type="Proteomes" id="UP000244240">
    <property type="component" value="Unassembled WGS sequence"/>
</dbReference>
<accession>A0A2T6AWV9</accession>
<reference evidence="1 2" key="1">
    <citation type="submission" date="2018-04" db="EMBL/GenBank/DDBJ databases">
        <title>Genomic Encyclopedia of Archaeal and Bacterial Type Strains, Phase II (KMG-II): from individual species to whole genera.</title>
        <authorList>
            <person name="Goeker M."/>
        </authorList>
    </citation>
    <scope>NUCLEOTIDE SEQUENCE [LARGE SCALE GENOMIC DNA]</scope>
    <source>
        <strain evidence="1 2">DSM 45787</strain>
    </source>
</reference>
<gene>
    <name evidence="1" type="ORF">C8P63_14612</name>
</gene>
<organism evidence="1 2">
    <name type="scientific">Melghirimyces profundicolus</name>
    <dbReference type="NCBI Taxonomy" id="1242148"/>
    <lineage>
        <taxon>Bacteria</taxon>
        <taxon>Bacillati</taxon>
        <taxon>Bacillota</taxon>
        <taxon>Bacilli</taxon>
        <taxon>Bacillales</taxon>
        <taxon>Thermoactinomycetaceae</taxon>
        <taxon>Melghirimyces</taxon>
    </lineage>
</organism>
<dbReference type="RefSeq" id="WP_170109755.1">
    <property type="nucleotide sequence ID" value="NZ_QBKR01000046.1"/>
</dbReference>
<evidence type="ECO:0000313" key="2">
    <source>
        <dbReference type="Proteomes" id="UP000244240"/>
    </source>
</evidence>
<dbReference type="AlphaFoldDB" id="A0A2T6AWV9"/>
<sequence length="58" mass="6791">MRTEEQVKRMMDAAKASLAIEGLHTTETEDQLIKKRLMSEISQEEFLQRAKELAIRKE</sequence>
<dbReference type="EMBL" id="QBKR01000046">
    <property type="protein sequence ID" value="PTX48303.1"/>
    <property type="molecule type" value="Genomic_DNA"/>
</dbReference>
<name>A0A2T6AWV9_9BACL</name>
<evidence type="ECO:0008006" key="3">
    <source>
        <dbReference type="Google" id="ProtNLM"/>
    </source>
</evidence>
<protein>
    <recommendedName>
        <fullName evidence="3">Antitoxin VbhA domain-containing protein</fullName>
    </recommendedName>
</protein>
<keyword evidence="2" id="KW-1185">Reference proteome</keyword>
<evidence type="ECO:0000313" key="1">
    <source>
        <dbReference type="EMBL" id="PTX48303.1"/>
    </source>
</evidence>
<comment type="caution">
    <text evidence="1">The sequence shown here is derived from an EMBL/GenBank/DDBJ whole genome shotgun (WGS) entry which is preliminary data.</text>
</comment>